<accession>A0A9D9I8F4</accession>
<name>A0A9D9I8F4_9BACT</name>
<evidence type="ECO:0000313" key="1">
    <source>
        <dbReference type="EMBL" id="MBO8467545.1"/>
    </source>
</evidence>
<comment type="caution">
    <text evidence="1">The sequence shown here is derived from an EMBL/GenBank/DDBJ whole genome shotgun (WGS) entry which is preliminary data.</text>
</comment>
<dbReference type="EMBL" id="JADIMH010000041">
    <property type="protein sequence ID" value="MBO8467545.1"/>
    <property type="molecule type" value="Genomic_DNA"/>
</dbReference>
<gene>
    <name evidence="1" type="ORF">IAB99_07255</name>
</gene>
<dbReference type="AlphaFoldDB" id="A0A9D9I8F4"/>
<reference evidence="1" key="2">
    <citation type="journal article" date="2021" name="PeerJ">
        <title>Extensive microbial diversity within the chicken gut microbiome revealed by metagenomics and culture.</title>
        <authorList>
            <person name="Gilroy R."/>
            <person name="Ravi A."/>
            <person name="Getino M."/>
            <person name="Pursley I."/>
            <person name="Horton D.L."/>
            <person name="Alikhan N.F."/>
            <person name="Baker D."/>
            <person name="Gharbi K."/>
            <person name="Hall N."/>
            <person name="Watson M."/>
            <person name="Adriaenssens E.M."/>
            <person name="Foster-Nyarko E."/>
            <person name="Jarju S."/>
            <person name="Secka A."/>
            <person name="Antonio M."/>
            <person name="Oren A."/>
            <person name="Chaudhuri R.R."/>
            <person name="La Ragione R."/>
            <person name="Hildebrand F."/>
            <person name="Pallen M.J."/>
        </authorList>
    </citation>
    <scope>NUCLEOTIDE SEQUENCE</scope>
    <source>
        <strain evidence="1">B1-15692</strain>
    </source>
</reference>
<proteinExistence type="predicted"/>
<protein>
    <submittedName>
        <fullName evidence="1">Uncharacterized protein</fullName>
    </submittedName>
</protein>
<reference evidence="1" key="1">
    <citation type="submission" date="2020-10" db="EMBL/GenBank/DDBJ databases">
        <authorList>
            <person name="Gilroy R."/>
        </authorList>
    </citation>
    <scope>NUCLEOTIDE SEQUENCE</scope>
    <source>
        <strain evidence="1">B1-15692</strain>
    </source>
</reference>
<evidence type="ECO:0000313" key="2">
    <source>
        <dbReference type="Proteomes" id="UP000823660"/>
    </source>
</evidence>
<organism evidence="1 2">
    <name type="scientific">Candidatus Cryptobacteroides faecipullorum</name>
    <dbReference type="NCBI Taxonomy" id="2840764"/>
    <lineage>
        <taxon>Bacteria</taxon>
        <taxon>Pseudomonadati</taxon>
        <taxon>Bacteroidota</taxon>
        <taxon>Bacteroidia</taxon>
        <taxon>Bacteroidales</taxon>
        <taxon>Candidatus Cryptobacteroides</taxon>
    </lineage>
</organism>
<dbReference type="Proteomes" id="UP000823660">
    <property type="component" value="Unassembled WGS sequence"/>
</dbReference>
<sequence length="90" mass="10206">MRTFLTEANINDFIGKKVRFFAPSADGNESYTGVAIIKGIDPSRHFPLDVEHIEGDNLSGAFFDSYYRDNGSRVFSYSDDDRYVSVEILK</sequence>